<feature type="domain" description="FAD-binding PCMH-type" evidence="4">
    <location>
        <begin position="123"/>
        <end position="309"/>
    </location>
</feature>
<sequence>MPPLVTYLAAALTVGGLALGDVCKCLPSEPCWPSTDDWSSFNETLSGRLIKTIPPASVCYPSEPNYDEAVCGAVLANWTTSPFHSADPASVPSPWSNSSCNPIYPNGTSVAGDPDAGKKGCSLGALPPYVVNATDASDVQKALRFAKKRNLRVTIKNTGHNGSGRNLGFGSLSIWTHNMKQTHFHETFQPMSSNTNTTWKGSQMAITIGAGIQDGEIYDFAKNNNVVAVGGTNADVGVVGWATGGGHGFLTGEYGMGADNILEAAIVTPAGDLITANACQNDDIYWAIRGGGGGTFGVIVNMTVMAYPVPRMTVLGLNISANNGTSTKAWWKFMAQLHGLLPALQDQGVKGYYAITGPPSSATISLRGSLFLWNAANDTVDKVMEPVRQLLAANNGTVTGSAPVIPITSFFDLLTAMPVSESVGKETAITAARFISRKVVTEDQDLLAEVLAEVGTQAVAPADGSPNPSMSGSMTISHDPVDNALSPAWRDAVVHLITSTGWRDSLPQANVSRLVSDSTYGKLNALRKLDPGSGTYLNEANPFEPGWQWSFFGPNYGRLRAIKEKYDPEGLLWCPGCVGSEHWVQGEDGKLCQNYMPFHV</sequence>
<comment type="similarity">
    <text evidence="1">Belongs to the oxygen-dependent FAD-linked oxidoreductase family.</text>
</comment>
<dbReference type="InterPro" id="IPR036318">
    <property type="entry name" value="FAD-bd_PCMH-like_sf"/>
</dbReference>
<evidence type="ECO:0000313" key="6">
    <source>
        <dbReference type="Proteomes" id="UP000654918"/>
    </source>
</evidence>
<keyword evidence="2" id="KW-0560">Oxidoreductase</keyword>
<name>A0A8H6JWU0_9PEZI</name>
<dbReference type="AlphaFoldDB" id="A0A8H6JWU0"/>
<dbReference type="PANTHER" id="PTHR13878:SF91">
    <property type="entry name" value="FAD BINDING DOMAIN PROTEIN (AFU_ORTHOLOGUE AFUA_6G12070)-RELATED"/>
    <property type="match status" value="1"/>
</dbReference>
<dbReference type="EMBL" id="WIGO01000266">
    <property type="protein sequence ID" value="KAF6820887.1"/>
    <property type="molecule type" value="Genomic_DNA"/>
</dbReference>
<organism evidence="5 6">
    <name type="scientific">Colletotrichum plurivorum</name>
    <dbReference type="NCBI Taxonomy" id="2175906"/>
    <lineage>
        <taxon>Eukaryota</taxon>
        <taxon>Fungi</taxon>
        <taxon>Dikarya</taxon>
        <taxon>Ascomycota</taxon>
        <taxon>Pezizomycotina</taxon>
        <taxon>Sordariomycetes</taxon>
        <taxon>Hypocreomycetidae</taxon>
        <taxon>Glomerellales</taxon>
        <taxon>Glomerellaceae</taxon>
        <taxon>Colletotrichum</taxon>
        <taxon>Colletotrichum orchidearum species complex</taxon>
    </lineage>
</organism>
<evidence type="ECO:0000256" key="2">
    <source>
        <dbReference type="ARBA" id="ARBA00023002"/>
    </source>
</evidence>
<dbReference type="InterPro" id="IPR016169">
    <property type="entry name" value="FAD-bd_PCMH_sub2"/>
</dbReference>
<comment type="caution">
    <text evidence="5">The sequence shown here is derived from an EMBL/GenBank/DDBJ whole genome shotgun (WGS) entry which is preliminary data.</text>
</comment>
<dbReference type="Pfam" id="PF01565">
    <property type="entry name" value="FAD_binding_4"/>
    <property type="match status" value="1"/>
</dbReference>
<gene>
    <name evidence="5" type="ORF">CPLU01_12647</name>
</gene>
<evidence type="ECO:0000256" key="1">
    <source>
        <dbReference type="ARBA" id="ARBA00005466"/>
    </source>
</evidence>
<dbReference type="PROSITE" id="PS51387">
    <property type="entry name" value="FAD_PCMH"/>
    <property type="match status" value="1"/>
</dbReference>
<protein>
    <submittedName>
        <fullName evidence="5">FAD binding domain protein</fullName>
    </submittedName>
</protein>
<feature type="signal peptide" evidence="3">
    <location>
        <begin position="1"/>
        <end position="20"/>
    </location>
</feature>
<dbReference type="PANTHER" id="PTHR13878">
    <property type="entry name" value="GULONOLACTONE OXIDASE"/>
    <property type="match status" value="1"/>
</dbReference>
<dbReference type="InterPro" id="IPR006094">
    <property type="entry name" value="Oxid_FAD_bind_N"/>
</dbReference>
<feature type="chain" id="PRO_5034369632" evidence="3">
    <location>
        <begin position="21"/>
        <end position="600"/>
    </location>
</feature>
<evidence type="ECO:0000256" key="3">
    <source>
        <dbReference type="SAM" id="SignalP"/>
    </source>
</evidence>
<keyword evidence="3" id="KW-0732">Signal</keyword>
<dbReference type="Gene3D" id="3.30.465.10">
    <property type="match status" value="2"/>
</dbReference>
<evidence type="ECO:0000259" key="4">
    <source>
        <dbReference type="PROSITE" id="PS51387"/>
    </source>
</evidence>
<reference evidence="5" key="1">
    <citation type="journal article" date="2020" name="Phytopathology">
        <title>Genome Sequence Resources of Colletotrichum truncatum, C. plurivorum, C. musicola, and C. sojae: Four Species Pathogenic to Soybean (Glycine max).</title>
        <authorList>
            <person name="Rogerio F."/>
            <person name="Boufleur T.R."/>
            <person name="Ciampi-Guillardi M."/>
            <person name="Sukno S.A."/>
            <person name="Thon M.R."/>
            <person name="Massola Junior N.S."/>
            <person name="Baroncelli R."/>
        </authorList>
    </citation>
    <scope>NUCLEOTIDE SEQUENCE</scope>
    <source>
        <strain evidence="5">LFN00145</strain>
    </source>
</reference>
<dbReference type="InterPro" id="IPR050432">
    <property type="entry name" value="FAD-linked_Oxidoreductases_BP"/>
</dbReference>
<dbReference type="Proteomes" id="UP000654918">
    <property type="component" value="Unassembled WGS sequence"/>
</dbReference>
<dbReference type="Pfam" id="PF08031">
    <property type="entry name" value="BBE"/>
    <property type="match status" value="1"/>
</dbReference>
<dbReference type="GO" id="GO:0016491">
    <property type="term" value="F:oxidoreductase activity"/>
    <property type="evidence" value="ECO:0007669"/>
    <property type="project" value="UniProtKB-KW"/>
</dbReference>
<dbReference type="InterPro" id="IPR012951">
    <property type="entry name" value="BBE"/>
</dbReference>
<dbReference type="SUPFAM" id="SSF56176">
    <property type="entry name" value="FAD-binding/transporter-associated domain-like"/>
    <property type="match status" value="1"/>
</dbReference>
<accession>A0A8H6JWU0</accession>
<evidence type="ECO:0000313" key="5">
    <source>
        <dbReference type="EMBL" id="KAF6820887.1"/>
    </source>
</evidence>
<proteinExistence type="inferred from homology"/>
<keyword evidence="6" id="KW-1185">Reference proteome</keyword>
<dbReference type="InterPro" id="IPR016166">
    <property type="entry name" value="FAD-bd_PCMH"/>
</dbReference>
<dbReference type="GO" id="GO:0071949">
    <property type="term" value="F:FAD binding"/>
    <property type="evidence" value="ECO:0007669"/>
    <property type="project" value="InterPro"/>
</dbReference>